<protein>
    <submittedName>
        <fullName evidence="1">Uncharacterized protein</fullName>
    </submittedName>
</protein>
<keyword evidence="2" id="KW-1185">Reference proteome</keyword>
<dbReference type="Proteomes" id="UP001172386">
    <property type="component" value="Unassembled WGS sequence"/>
</dbReference>
<name>A0ACC2ZYC8_9EURO</name>
<accession>A0ACC2ZYC8</accession>
<sequence length="392" mass="42837">MAKVQGTCPAKFDDLKRVFEEQIASGEELGASLVVNIEGEEVIDIWGGYKDTERKQLWEKDTIVNVWSSTKTVSALAVLMLIDQGKLDAFEKVSKYWPEFAANGKQDVEVRHFLSHTSGVSGWDQPFLLDDIYDIKKSTEKLAQQAPWWEPGTASGYHSLNMGHLLGELVRRVTGKSLTQFVADDIAAPLDADFQIGAAETDKDRIALIVPPPPLAIDLSTLPSDSIMFKTFCGPPVKAEVASTPEWRKAEIGAANGHTNARGLNRTASVVTLGGTVKGKKLLSQKTIDLIFQEQANGTDLVIGQPIRFGIGYGLRANEGPSDWFPHGKICFWGGWGGSIVIMDLDKKMTVTYAMNRMGQGTLGNARTQAYVNEIYKALGDKSVGTNTWTAV</sequence>
<reference evidence="1" key="1">
    <citation type="submission" date="2022-10" db="EMBL/GenBank/DDBJ databases">
        <title>Culturing micro-colonial fungi from biological soil crusts in the Mojave desert and describing Neophaeococcomyces mojavensis, and introducing the new genera and species Taxawa tesnikishii.</title>
        <authorList>
            <person name="Kurbessoian T."/>
            <person name="Stajich J.E."/>
        </authorList>
    </citation>
    <scope>NUCLEOTIDE SEQUENCE</scope>
    <source>
        <strain evidence="1">JES_112</strain>
    </source>
</reference>
<organism evidence="1 2">
    <name type="scientific">Neophaeococcomyces mojaviensis</name>
    <dbReference type="NCBI Taxonomy" id="3383035"/>
    <lineage>
        <taxon>Eukaryota</taxon>
        <taxon>Fungi</taxon>
        <taxon>Dikarya</taxon>
        <taxon>Ascomycota</taxon>
        <taxon>Pezizomycotina</taxon>
        <taxon>Eurotiomycetes</taxon>
        <taxon>Chaetothyriomycetidae</taxon>
        <taxon>Chaetothyriales</taxon>
        <taxon>Chaetothyriales incertae sedis</taxon>
        <taxon>Neophaeococcomyces</taxon>
    </lineage>
</organism>
<evidence type="ECO:0000313" key="2">
    <source>
        <dbReference type="Proteomes" id="UP001172386"/>
    </source>
</evidence>
<proteinExistence type="predicted"/>
<comment type="caution">
    <text evidence="1">The sequence shown here is derived from an EMBL/GenBank/DDBJ whole genome shotgun (WGS) entry which is preliminary data.</text>
</comment>
<gene>
    <name evidence="1" type="ORF">H2198_008291</name>
</gene>
<dbReference type="EMBL" id="JAPDRQ010000198">
    <property type="protein sequence ID" value="KAJ9652468.1"/>
    <property type="molecule type" value="Genomic_DNA"/>
</dbReference>
<evidence type="ECO:0000313" key="1">
    <source>
        <dbReference type="EMBL" id="KAJ9652468.1"/>
    </source>
</evidence>